<keyword evidence="6" id="KW-1185">Reference proteome</keyword>
<name>A0A7I7JYY1_9MYCO</name>
<protein>
    <recommendedName>
        <fullName evidence="4">Thioesterase domain-containing protein</fullName>
    </recommendedName>
</protein>
<sequence length="200" mass="21368">MPTLKENEAESSGADPPDRAGVLRAAETPGPHEDGPRAVGAGPVCIPGTPTRRRRGTACRHDAVSTQRPEGLDGLGDGFDTELGLQYLEVTPEGGRAQLTIHDKLLQPWGIVHGGVYCSIVESLASVSGHVWLRENGGGTVVGVNNNTDFLRAISTGTVTATSTPIHRGRRQQLWLITITDDQDRIVARGQVRLQNIPDD</sequence>
<dbReference type="InterPro" id="IPR029069">
    <property type="entry name" value="HotDog_dom_sf"/>
</dbReference>
<proteinExistence type="inferred from homology"/>
<dbReference type="PANTHER" id="PTHR43240">
    <property type="entry name" value="1,4-DIHYDROXY-2-NAPHTHOYL-COA THIOESTERASE 1"/>
    <property type="match status" value="1"/>
</dbReference>
<comment type="similarity">
    <text evidence="1">Belongs to the thioesterase PaaI family.</text>
</comment>
<dbReference type="AlphaFoldDB" id="A0A7I7JYY1"/>
<keyword evidence="2" id="KW-0378">Hydrolase</keyword>
<dbReference type="GO" id="GO:0005829">
    <property type="term" value="C:cytosol"/>
    <property type="evidence" value="ECO:0007669"/>
    <property type="project" value="TreeGrafter"/>
</dbReference>
<dbReference type="EMBL" id="AP022563">
    <property type="protein sequence ID" value="BBX16411.1"/>
    <property type="molecule type" value="Genomic_DNA"/>
</dbReference>
<gene>
    <name evidence="5" type="ORF">MDUV_12710</name>
</gene>
<evidence type="ECO:0000256" key="1">
    <source>
        <dbReference type="ARBA" id="ARBA00008324"/>
    </source>
</evidence>
<evidence type="ECO:0000313" key="5">
    <source>
        <dbReference type="EMBL" id="BBX16411.1"/>
    </source>
</evidence>
<dbReference type="KEGG" id="mdu:MDUV_12710"/>
<dbReference type="Pfam" id="PF03061">
    <property type="entry name" value="4HBT"/>
    <property type="match status" value="1"/>
</dbReference>
<organism evidence="5 6">
    <name type="scientific">Mycolicibacterium duvalii</name>
    <dbReference type="NCBI Taxonomy" id="39688"/>
    <lineage>
        <taxon>Bacteria</taxon>
        <taxon>Bacillati</taxon>
        <taxon>Actinomycetota</taxon>
        <taxon>Actinomycetes</taxon>
        <taxon>Mycobacteriales</taxon>
        <taxon>Mycobacteriaceae</taxon>
        <taxon>Mycolicibacterium</taxon>
    </lineage>
</organism>
<evidence type="ECO:0000259" key="4">
    <source>
        <dbReference type="Pfam" id="PF03061"/>
    </source>
</evidence>
<evidence type="ECO:0000256" key="3">
    <source>
        <dbReference type="SAM" id="MobiDB-lite"/>
    </source>
</evidence>
<dbReference type="PANTHER" id="PTHR43240:SF5">
    <property type="entry name" value="1,4-DIHYDROXY-2-NAPHTHOYL-COA THIOESTERASE 1"/>
    <property type="match status" value="1"/>
</dbReference>
<dbReference type="CDD" id="cd03443">
    <property type="entry name" value="PaaI_thioesterase"/>
    <property type="match status" value="1"/>
</dbReference>
<evidence type="ECO:0000313" key="6">
    <source>
        <dbReference type="Proteomes" id="UP000467006"/>
    </source>
</evidence>
<dbReference type="GO" id="GO:0061522">
    <property type="term" value="F:1,4-dihydroxy-2-naphthoyl-CoA thioesterase activity"/>
    <property type="evidence" value="ECO:0007669"/>
    <property type="project" value="TreeGrafter"/>
</dbReference>
<dbReference type="InterPro" id="IPR006683">
    <property type="entry name" value="Thioestr_dom"/>
</dbReference>
<feature type="domain" description="Thioesterase" evidence="4">
    <location>
        <begin position="110"/>
        <end position="187"/>
    </location>
</feature>
<dbReference type="Proteomes" id="UP000467006">
    <property type="component" value="Chromosome"/>
</dbReference>
<dbReference type="InterPro" id="IPR003736">
    <property type="entry name" value="PAAI_dom"/>
</dbReference>
<evidence type="ECO:0000256" key="2">
    <source>
        <dbReference type="ARBA" id="ARBA00022801"/>
    </source>
</evidence>
<reference evidence="5 6" key="1">
    <citation type="journal article" date="2019" name="Emerg. Microbes Infect.">
        <title>Comprehensive subspecies identification of 175 nontuberculous mycobacteria species based on 7547 genomic profiles.</title>
        <authorList>
            <person name="Matsumoto Y."/>
            <person name="Kinjo T."/>
            <person name="Motooka D."/>
            <person name="Nabeya D."/>
            <person name="Jung N."/>
            <person name="Uechi K."/>
            <person name="Horii T."/>
            <person name="Iida T."/>
            <person name="Fujita J."/>
            <person name="Nakamura S."/>
        </authorList>
    </citation>
    <scope>NUCLEOTIDE SEQUENCE [LARGE SCALE GENOMIC DNA]</scope>
    <source>
        <strain evidence="5 6">JCM 6396</strain>
    </source>
</reference>
<accession>A0A7I7JYY1</accession>
<feature type="region of interest" description="Disordered" evidence="3">
    <location>
        <begin position="1"/>
        <end position="76"/>
    </location>
</feature>
<dbReference type="NCBIfam" id="TIGR00369">
    <property type="entry name" value="unchar_dom_1"/>
    <property type="match status" value="1"/>
</dbReference>
<dbReference type="Gene3D" id="3.10.129.10">
    <property type="entry name" value="Hotdog Thioesterase"/>
    <property type="match status" value="1"/>
</dbReference>
<dbReference type="SUPFAM" id="SSF54637">
    <property type="entry name" value="Thioesterase/thiol ester dehydrase-isomerase"/>
    <property type="match status" value="1"/>
</dbReference>